<reference evidence="1 2" key="2">
    <citation type="journal article" date="2022" name="Mol. Ecol. Resour.">
        <title>The genomes of chicory, endive, great burdock and yacon provide insights into Asteraceae paleo-polyploidization history and plant inulin production.</title>
        <authorList>
            <person name="Fan W."/>
            <person name="Wang S."/>
            <person name="Wang H."/>
            <person name="Wang A."/>
            <person name="Jiang F."/>
            <person name="Liu H."/>
            <person name="Zhao H."/>
            <person name="Xu D."/>
            <person name="Zhang Y."/>
        </authorList>
    </citation>
    <scope>NUCLEOTIDE SEQUENCE [LARGE SCALE GENOMIC DNA]</scope>
    <source>
        <strain evidence="2">cv. Niubang</strain>
    </source>
</reference>
<protein>
    <submittedName>
        <fullName evidence="1">Uncharacterized protein</fullName>
    </submittedName>
</protein>
<sequence length="943" mass="103453">MVGRRKPLVLSSTQSLLNSVLNSSNKQKTNGINDALINKYSGGDGDGDGGAPTTLQLRAGILRLSENKLGQKVTSFDDAALIGLSTSLLKKLSITSGSLVIVKNVDSQIRRVSQVVVLDPPNVHDGSSNNESFSYDSSYAMLVFPSYSFPMNHHVPIVTEVAYVSPLLAFNLGLHTSCLRLLLHHGEEKLTSLFEVNGKSEDNEEANEGFSVNLDIEPLTKSLRYASHLRASFVKIPECGTIGSLIGRSSIEAEDRQEKIDLALNEYFAIDRYLARGDLFSIRYNWNCKSPMCIPCSQKKQNPSDTNLYFKVVAAEPSDEPILRINRTETALVLAASVPSALPPDVLIVGQRGFAPLHQDAVKTLASIITPTLCPSALSSKFRVAVLLFGLPGCGKRTVVKHVARQLGLHVVEYNCHDLLASSERKTSAMLAQAFSAARRYSPTILLLRHFDAFSNLSSSDGSPNDQVGVNSEVASVIREFTEPFHPNEDYYEDEEAEHMNSSHATNTHPVLLVAAAYNSEGLPPTIRRCFSHEMKMGPLTEEQRVEMLSQSLQRIPELLPDTSPDDLVKDMVGQTSGFMPRDIRALIADASSTLIPTNRISFEKDEPQKPGDSRSHALEPPKDISSCNSKEFMVKALERSKKRNASALGTPKVPNVKWEDVGGLEDVKKSILDTVQLPLLHKELFSSGLRKRSGVLLYGPPGTGKTLLAKAVATECSLNFLSVKGPELINMYIGESEKNVRDIFQKARAARPCVIFFDELDSLAPARGASGDSGGVMDRVVSQMLAEIDGLNDSSQDLFIIGASNRPDLIDAALLRPGRFDKLLYVGVTTEPSYRERVLKALTRKFKLHEDVSLYSIAKKCPPNFTGADMYALCADAWFHAAKRKVLAADADPTCMKDEVDSVVVEYEDFVTVLRDLCPSLSLAELKKYELLRDQFEGTSSK</sequence>
<comment type="caution">
    <text evidence="1">The sequence shown here is derived from an EMBL/GenBank/DDBJ whole genome shotgun (WGS) entry which is preliminary data.</text>
</comment>
<keyword evidence="2" id="KW-1185">Reference proteome</keyword>
<dbReference type="Proteomes" id="UP001055879">
    <property type="component" value="Linkage Group LG01"/>
</dbReference>
<evidence type="ECO:0000313" key="1">
    <source>
        <dbReference type="EMBL" id="KAI3773125.1"/>
    </source>
</evidence>
<dbReference type="EMBL" id="CM042047">
    <property type="protein sequence ID" value="KAI3773125.1"/>
    <property type="molecule type" value="Genomic_DNA"/>
</dbReference>
<proteinExistence type="predicted"/>
<reference evidence="2" key="1">
    <citation type="journal article" date="2022" name="Mol. Ecol. Resour.">
        <title>The genomes of chicory, endive, great burdock and yacon provide insights into Asteraceae palaeo-polyploidization history and plant inulin production.</title>
        <authorList>
            <person name="Fan W."/>
            <person name="Wang S."/>
            <person name="Wang H."/>
            <person name="Wang A."/>
            <person name="Jiang F."/>
            <person name="Liu H."/>
            <person name="Zhao H."/>
            <person name="Xu D."/>
            <person name="Zhang Y."/>
        </authorList>
    </citation>
    <scope>NUCLEOTIDE SEQUENCE [LARGE SCALE GENOMIC DNA]</scope>
    <source>
        <strain evidence="2">cv. Niubang</strain>
    </source>
</reference>
<gene>
    <name evidence="1" type="ORF">L6452_04324</name>
</gene>
<organism evidence="1 2">
    <name type="scientific">Arctium lappa</name>
    <name type="common">Greater burdock</name>
    <name type="synonym">Lappa major</name>
    <dbReference type="NCBI Taxonomy" id="4217"/>
    <lineage>
        <taxon>Eukaryota</taxon>
        <taxon>Viridiplantae</taxon>
        <taxon>Streptophyta</taxon>
        <taxon>Embryophyta</taxon>
        <taxon>Tracheophyta</taxon>
        <taxon>Spermatophyta</taxon>
        <taxon>Magnoliopsida</taxon>
        <taxon>eudicotyledons</taxon>
        <taxon>Gunneridae</taxon>
        <taxon>Pentapetalae</taxon>
        <taxon>asterids</taxon>
        <taxon>campanulids</taxon>
        <taxon>Asterales</taxon>
        <taxon>Asteraceae</taxon>
        <taxon>Carduoideae</taxon>
        <taxon>Cardueae</taxon>
        <taxon>Arctiinae</taxon>
        <taxon>Arctium</taxon>
    </lineage>
</organism>
<evidence type="ECO:0000313" key="2">
    <source>
        <dbReference type="Proteomes" id="UP001055879"/>
    </source>
</evidence>
<name>A0ACB9FQN9_ARCLA</name>
<accession>A0ACB9FQN9</accession>